<protein>
    <recommendedName>
        <fullName evidence="4">Lipoprotein</fullName>
    </recommendedName>
</protein>
<keyword evidence="1" id="KW-0732">Signal</keyword>
<evidence type="ECO:0008006" key="4">
    <source>
        <dbReference type="Google" id="ProtNLM"/>
    </source>
</evidence>
<gene>
    <name evidence="2" type="ORF">HMP0721_0242</name>
</gene>
<dbReference type="Proteomes" id="UP000004754">
    <property type="component" value="Unassembled WGS sequence"/>
</dbReference>
<dbReference type="HOGENOM" id="CLU_060527_0_0_9"/>
<name>E6ME09_9FIRM</name>
<comment type="caution">
    <text evidence="2">The sequence shown here is derived from an EMBL/GenBank/DDBJ whole genome shotgun (WGS) entry which is preliminary data.</text>
</comment>
<proteinExistence type="predicted"/>
<accession>E6ME09</accession>
<feature type="chain" id="PRO_5003208380" description="Lipoprotein" evidence="1">
    <location>
        <begin position="29"/>
        <end position="235"/>
    </location>
</feature>
<dbReference type="OrthoDB" id="3174731at2"/>
<dbReference type="PROSITE" id="PS51257">
    <property type="entry name" value="PROKAR_LIPOPROTEIN"/>
    <property type="match status" value="1"/>
</dbReference>
<feature type="signal peptide" evidence="1">
    <location>
        <begin position="1"/>
        <end position="28"/>
    </location>
</feature>
<evidence type="ECO:0000313" key="3">
    <source>
        <dbReference type="Proteomes" id="UP000004754"/>
    </source>
</evidence>
<evidence type="ECO:0000256" key="1">
    <source>
        <dbReference type="SAM" id="SignalP"/>
    </source>
</evidence>
<evidence type="ECO:0000313" key="2">
    <source>
        <dbReference type="EMBL" id="EFV02768.1"/>
    </source>
</evidence>
<organism evidence="2 3">
    <name type="scientific">Pseudoramibacter alactolyticus ATCC 23263</name>
    <dbReference type="NCBI Taxonomy" id="887929"/>
    <lineage>
        <taxon>Bacteria</taxon>
        <taxon>Bacillati</taxon>
        <taxon>Bacillota</taxon>
        <taxon>Clostridia</taxon>
        <taxon>Eubacteriales</taxon>
        <taxon>Eubacteriaceae</taxon>
        <taxon>Pseudoramibacter</taxon>
    </lineage>
</organism>
<reference evidence="2 3" key="1">
    <citation type="submission" date="2010-12" db="EMBL/GenBank/DDBJ databases">
        <authorList>
            <person name="Muzny D."/>
            <person name="Qin X."/>
            <person name="Deng J."/>
            <person name="Jiang H."/>
            <person name="Liu Y."/>
            <person name="Qu J."/>
            <person name="Song X.-Z."/>
            <person name="Zhang L."/>
            <person name="Thornton R."/>
            <person name="Coyle M."/>
            <person name="Francisco L."/>
            <person name="Jackson L."/>
            <person name="Javaid M."/>
            <person name="Korchina V."/>
            <person name="Kovar C."/>
            <person name="Mata R."/>
            <person name="Mathew T."/>
            <person name="Ngo R."/>
            <person name="Nguyen L."/>
            <person name="Nguyen N."/>
            <person name="Okwuonu G."/>
            <person name="Ongeri F."/>
            <person name="Pham C."/>
            <person name="Simmons D."/>
            <person name="Wilczek-Boney K."/>
            <person name="Hale W."/>
            <person name="Jakkamsetti A."/>
            <person name="Pham P."/>
            <person name="Ruth R."/>
            <person name="San Lucas F."/>
            <person name="Warren J."/>
            <person name="Zhang J."/>
            <person name="Zhao Z."/>
            <person name="Zhou C."/>
            <person name="Zhu D."/>
            <person name="Lee S."/>
            <person name="Bess C."/>
            <person name="Blankenburg K."/>
            <person name="Forbes L."/>
            <person name="Fu Q."/>
            <person name="Gubbala S."/>
            <person name="Hirani K."/>
            <person name="Jayaseelan J.C."/>
            <person name="Lara F."/>
            <person name="Munidasa M."/>
            <person name="Palculict T."/>
            <person name="Patil S."/>
            <person name="Pu L.-L."/>
            <person name="Saada N."/>
            <person name="Tang L."/>
            <person name="Weissenberger G."/>
            <person name="Zhu Y."/>
            <person name="Hemphill L."/>
            <person name="Shang Y."/>
            <person name="Youmans B."/>
            <person name="Ayvaz T."/>
            <person name="Ross M."/>
            <person name="Santibanez J."/>
            <person name="Aqrawi P."/>
            <person name="Gross S."/>
            <person name="Joshi V."/>
            <person name="Fowler G."/>
            <person name="Nazareth L."/>
            <person name="Reid J."/>
            <person name="Worley K."/>
            <person name="Petrosino J."/>
            <person name="Highlander S."/>
            <person name="Gibbs R."/>
        </authorList>
    </citation>
    <scope>NUCLEOTIDE SEQUENCE [LARGE SCALE GENOMIC DNA]</scope>
    <source>
        <strain evidence="2 3">ATCC 23263</strain>
    </source>
</reference>
<dbReference type="EMBL" id="AEQN01000005">
    <property type="protein sequence ID" value="EFV02768.1"/>
    <property type="molecule type" value="Genomic_DNA"/>
</dbReference>
<dbReference type="RefSeq" id="WP_006597660.1">
    <property type="nucleotide sequence ID" value="NZ_GL622359.1"/>
</dbReference>
<dbReference type="eggNOG" id="ENOG5032SZQ">
    <property type="taxonomic scope" value="Bacteria"/>
</dbReference>
<sequence length="235" mass="25381">MSSARKQFAVIVCLMLAISMLTGCGSEAKKEMQTAVSSANELIEKTGKPYDAATKKNLEKAIASADGAKDDDAYVKVTKKVKTTARAYQNSVKQLKQVTNPKEAFLIERAKTVGTITNVETATEENDPNKLLGKSDGYTSYIAMKSSLVTDDYYKDMSPVEAGVNGGAVIEAYKTKKDAKAREKYLASFDGSGALSSGSHMVIGTLVVRTSNELTATQQKELEKNIIDALIRLED</sequence>
<dbReference type="STRING" id="887929.HMP0721_0242"/>
<dbReference type="AlphaFoldDB" id="E6ME09"/>
<keyword evidence="3" id="KW-1185">Reference proteome</keyword>